<evidence type="ECO:0000313" key="1">
    <source>
        <dbReference type="EMBL" id="QVL32352.1"/>
    </source>
</evidence>
<keyword evidence="2" id="KW-1185">Reference proteome</keyword>
<evidence type="ECO:0000313" key="2">
    <source>
        <dbReference type="Proteomes" id="UP000676194"/>
    </source>
</evidence>
<dbReference type="AlphaFoldDB" id="A0A8E6B5N1"/>
<accession>A0A8E6B5N1</accession>
<dbReference type="EMBL" id="CP074694">
    <property type="protein sequence ID" value="QVL32352.1"/>
    <property type="molecule type" value="Genomic_DNA"/>
</dbReference>
<proteinExistence type="predicted"/>
<reference evidence="1" key="1">
    <citation type="submission" date="2021-05" db="EMBL/GenBank/DDBJ databases">
        <title>Complete genome sequence of the cellulolytic planctomycete Telmatocola sphagniphila SP2T and characterization of the first cellulase from planctomycetes.</title>
        <authorList>
            <person name="Rakitin A.L."/>
            <person name="Beletsky A.V."/>
            <person name="Naumoff D.G."/>
            <person name="Kulichevskaya I.S."/>
            <person name="Mardanov A.V."/>
            <person name="Ravin N.V."/>
            <person name="Dedysh S.N."/>
        </authorList>
    </citation>
    <scope>NUCLEOTIDE SEQUENCE</scope>
    <source>
        <strain evidence="1">SP2T</strain>
    </source>
</reference>
<sequence>MAVAPIPDMPRPGDRAISSRFLEWIANAAQRILTLSTDAGGVVQGPNGTSIIMPSAADEPIWVQIEGDPVTDDPLSSISAVEILPKKGGDKEVKELGRKFGDDYPDRLFPAPGEEVPDTGKVVQAWPWLKRLEKSPDPPAPGDSTDPYKYIQEWVVMGTGESAEPCKDWKFYCRARRIKCMDDDPEGGDPDPDPDPACVPISDLKICFDDTIWLVGVRFWASYYGSGPVQYLWSFSGGGGRRGYITNAPNRSISLMKSRISPFR</sequence>
<protein>
    <submittedName>
        <fullName evidence="1">Uncharacterized protein</fullName>
    </submittedName>
</protein>
<organism evidence="1 2">
    <name type="scientific">Telmatocola sphagniphila</name>
    <dbReference type="NCBI Taxonomy" id="1123043"/>
    <lineage>
        <taxon>Bacteria</taxon>
        <taxon>Pseudomonadati</taxon>
        <taxon>Planctomycetota</taxon>
        <taxon>Planctomycetia</taxon>
        <taxon>Gemmatales</taxon>
        <taxon>Gemmataceae</taxon>
    </lineage>
</organism>
<dbReference type="Proteomes" id="UP000676194">
    <property type="component" value="Chromosome"/>
</dbReference>
<name>A0A8E6B5N1_9BACT</name>
<dbReference type="KEGG" id="tsph:KIH39_00080"/>
<dbReference type="RefSeq" id="WP_213497224.1">
    <property type="nucleotide sequence ID" value="NZ_CP074694.1"/>
</dbReference>
<gene>
    <name evidence="1" type="ORF">KIH39_00080</name>
</gene>